<gene>
    <name evidence="2" type="ORF">GGX14DRAFT_346894</name>
</gene>
<feature type="compositionally biased region" description="Acidic residues" evidence="1">
    <location>
        <begin position="230"/>
        <end position="249"/>
    </location>
</feature>
<feature type="region of interest" description="Disordered" evidence="1">
    <location>
        <begin position="139"/>
        <end position="158"/>
    </location>
</feature>
<sequence length="249" mass="28069">MRSAVDGLASTSASFLVASSPLQSTSAPPAFKPYTISPIKNGSRYSHLFDHTPQTAQETELMLALEESEGRDNSRKRSMVQMQASTVLAGMYSNRAQTQLQAAEERKRRKTAGNRRMGDGKAKYFSGDDFFRLCEEDEQKKKDEAVEKEKRQEDRETHAVRVAMWQEANDGIRARNAERRATFSTDVAAWEAEKTAAKATRRRPGWIKPKLAEYGIELLLPKPKKHVQDGEEDEEEDEEPQSGSDLAEE</sequence>
<feature type="region of interest" description="Disordered" evidence="1">
    <location>
        <begin position="220"/>
        <end position="249"/>
    </location>
</feature>
<comment type="caution">
    <text evidence="2">The sequence shown here is derived from an EMBL/GenBank/DDBJ whole genome shotgun (WGS) entry which is preliminary data.</text>
</comment>
<protein>
    <submittedName>
        <fullName evidence="2">Uncharacterized protein</fullName>
    </submittedName>
</protein>
<evidence type="ECO:0000313" key="2">
    <source>
        <dbReference type="EMBL" id="KAJ7229204.1"/>
    </source>
</evidence>
<organism evidence="2 3">
    <name type="scientific">Mycena pura</name>
    <dbReference type="NCBI Taxonomy" id="153505"/>
    <lineage>
        <taxon>Eukaryota</taxon>
        <taxon>Fungi</taxon>
        <taxon>Dikarya</taxon>
        <taxon>Basidiomycota</taxon>
        <taxon>Agaricomycotina</taxon>
        <taxon>Agaricomycetes</taxon>
        <taxon>Agaricomycetidae</taxon>
        <taxon>Agaricales</taxon>
        <taxon>Marasmiineae</taxon>
        <taxon>Mycenaceae</taxon>
        <taxon>Mycena</taxon>
    </lineage>
</organism>
<accession>A0AAD6YU07</accession>
<dbReference type="Proteomes" id="UP001219525">
    <property type="component" value="Unassembled WGS sequence"/>
</dbReference>
<name>A0AAD6YU07_9AGAR</name>
<reference evidence="2" key="1">
    <citation type="submission" date="2023-03" db="EMBL/GenBank/DDBJ databases">
        <title>Massive genome expansion in bonnet fungi (Mycena s.s.) driven by repeated elements and novel gene families across ecological guilds.</title>
        <authorList>
            <consortium name="Lawrence Berkeley National Laboratory"/>
            <person name="Harder C.B."/>
            <person name="Miyauchi S."/>
            <person name="Viragh M."/>
            <person name="Kuo A."/>
            <person name="Thoen E."/>
            <person name="Andreopoulos B."/>
            <person name="Lu D."/>
            <person name="Skrede I."/>
            <person name="Drula E."/>
            <person name="Henrissat B."/>
            <person name="Morin E."/>
            <person name="Kohler A."/>
            <person name="Barry K."/>
            <person name="LaButti K."/>
            <person name="Morin E."/>
            <person name="Salamov A."/>
            <person name="Lipzen A."/>
            <person name="Mereny Z."/>
            <person name="Hegedus B."/>
            <person name="Baldrian P."/>
            <person name="Stursova M."/>
            <person name="Weitz H."/>
            <person name="Taylor A."/>
            <person name="Grigoriev I.V."/>
            <person name="Nagy L.G."/>
            <person name="Martin F."/>
            <person name="Kauserud H."/>
        </authorList>
    </citation>
    <scope>NUCLEOTIDE SEQUENCE</scope>
    <source>
        <strain evidence="2">9144</strain>
    </source>
</reference>
<evidence type="ECO:0000313" key="3">
    <source>
        <dbReference type="Proteomes" id="UP001219525"/>
    </source>
</evidence>
<dbReference type="AlphaFoldDB" id="A0AAD6YU07"/>
<keyword evidence="3" id="KW-1185">Reference proteome</keyword>
<proteinExistence type="predicted"/>
<evidence type="ECO:0000256" key="1">
    <source>
        <dbReference type="SAM" id="MobiDB-lite"/>
    </source>
</evidence>
<dbReference type="EMBL" id="JARJCW010000002">
    <property type="protein sequence ID" value="KAJ7229204.1"/>
    <property type="molecule type" value="Genomic_DNA"/>
</dbReference>